<dbReference type="PANTHER" id="PTHR43124">
    <property type="entry name" value="PURINE EFFLUX PUMP PBUE"/>
    <property type="match status" value="1"/>
</dbReference>
<evidence type="ECO:0000256" key="6">
    <source>
        <dbReference type="SAM" id="Phobius"/>
    </source>
</evidence>
<evidence type="ECO:0000256" key="1">
    <source>
        <dbReference type="ARBA" id="ARBA00004651"/>
    </source>
</evidence>
<dbReference type="InterPro" id="IPR050189">
    <property type="entry name" value="MFS_Efflux_Transporters"/>
</dbReference>
<dbReference type="InterPro" id="IPR020846">
    <property type="entry name" value="MFS_dom"/>
</dbReference>
<dbReference type="AlphaFoldDB" id="A0A2V2N4F5"/>
<accession>A0A2V2N4F5</accession>
<dbReference type="GO" id="GO:0022857">
    <property type="term" value="F:transmembrane transporter activity"/>
    <property type="evidence" value="ECO:0007669"/>
    <property type="project" value="InterPro"/>
</dbReference>
<keyword evidence="5 6" id="KW-0472">Membrane</keyword>
<dbReference type="Pfam" id="PF07690">
    <property type="entry name" value="MFS_1"/>
    <property type="match status" value="1"/>
</dbReference>
<feature type="domain" description="Major facilitator superfamily (MFS) profile" evidence="7">
    <location>
        <begin position="7"/>
        <end position="384"/>
    </location>
</feature>
<proteinExistence type="predicted"/>
<gene>
    <name evidence="8" type="ORF">DLD82_09070</name>
</gene>
<dbReference type="CDD" id="cd17473">
    <property type="entry name" value="MFS_arabinose_efflux_permease_like"/>
    <property type="match status" value="1"/>
</dbReference>
<keyword evidence="4 6" id="KW-1133">Transmembrane helix</keyword>
<feature type="transmembrane region" description="Helical" evidence="6">
    <location>
        <begin position="73"/>
        <end position="92"/>
    </location>
</feature>
<feature type="transmembrane region" description="Helical" evidence="6">
    <location>
        <begin position="204"/>
        <end position="229"/>
    </location>
</feature>
<evidence type="ECO:0000313" key="8">
    <source>
        <dbReference type="EMBL" id="PWR73395.1"/>
    </source>
</evidence>
<feature type="transmembrane region" description="Helical" evidence="6">
    <location>
        <begin position="41"/>
        <end position="61"/>
    </location>
</feature>
<dbReference type="PANTHER" id="PTHR43124:SF3">
    <property type="entry name" value="CHLORAMPHENICOL EFFLUX PUMP RV0191"/>
    <property type="match status" value="1"/>
</dbReference>
<feature type="transmembrane region" description="Helical" evidence="6">
    <location>
        <begin position="335"/>
        <end position="355"/>
    </location>
</feature>
<reference evidence="8 9" key="1">
    <citation type="submission" date="2018-05" db="EMBL/GenBank/DDBJ databases">
        <title>Draft genome of Methanospirillum stamsii Pt1.</title>
        <authorList>
            <person name="Dueholm M.S."/>
            <person name="Nielsen P.H."/>
            <person name="Bakmann L.F."/>
            <person name="Otzen D.E."/>
        </authorList>
    </citation>
    <scope>NUCLEOTIDE SEQUENCE [LARGE SCALE GENOMIC DNA]</scope>
    <source>
        <strain evidence="8 9">Pt1</strain>
    </source>
</reference>
<keyword evidence="3 6" id="KW-0812">Transmembrane</keyword>
<evidence type="ECO:0000259" key="7">
    <source>
        <dbReference type="PROSITE" id="PS50850"/>
    </source>
</evidence>
<feature type="transmembrane region" description="Helical" evidence="6">
    <location>
        <begin position="361"/>
        <end position="379"/>
    </location>
</feature>
<feature type="transmembrane region" description="Helical" evidence="6">
    <location>
        <begin position="235"/>
        <end position="257"/>
    </location>
</feature>
<feature type="transmembrane region" description="Helical" evidence="6">
    <location>
        <begin position="293"/>
        <end position="314"/>
    </location>
</feature>
<dbReference type="InterPro" id="IPR011701">
    <property type="entry name" value="MFS"/>
</dbReference>
<keyword evidence="9" id="KW-1185">Reference proteome</keyword>
<dbReference type="SUPFAM" id="SSF103473">
    <property type="entry name" value="MFS general substrate transporter"/>
    <property type="match status" value="1"/>
</dbReference>
<evidence type="ECO:0000256" key="4">
    <source>
        <dbReference type="ARBA" id="ARBA00022989"/>
    </source>
</evidence>
<dbReference type="EMBL" id="QGMZ01000018">
    <property type="protein sequence ID" value="PWR73395.1"/>
    <property type="molecule type" value="Genomic_DNA"/>
</dbReference>
<comment type="subcellular location">
    <subcellularLocation>
        <location evidence="1">Cell membrane</location>
        <topology evidence="1">Multi-pass membrane protein</topology>
    </subcellularLocation>
</comment>
<keyword evidence="2" id="KW-1003">Cell membrane</keyword>
<dbReference type="GeneID" id="97608907"/>
<protein>
    <submittedName>
        <fullName evidence="8">MFS transporter</fullName>
    </submittedName>
</protein>
<dbReference type="OrthoDB" id="117970at2157"/>
<dbReference type="PROSITE" id="PS50850">
    <property type="entry name" value="MFS"/>
    <property type="match status" value="1"/>
</dbReference>
<dbReference type="Proteomes" id="UP000245934">
    <property type="component" value="Unassembled WGS sequence"/>
</dbReference>
<dbReference type="InterPro" id="IPR036259">
    <property type="entry name" value="MFS_trans_sf"/>
</dbReference>
<evidence type="ECO:0000256" key="5">
    <source>
        <dbReference type="ARBA" id="ARBA00023136"/>
    </source>
</evidence>
<feature type="transmembrane region" description="Helical" evidence="6">
    <location>
        <begin position="162"/>
        <end position="179"/>
    </location>
</feature>
<feature type="transmembrane region" description="Helical" evidence="6">
    <location>
        <begin position="98"/>
        <end position="119"/>
    </location>
</feature>
<dbReference type="PRINTS" id="PR01036">
    <property type="entry name" value="TCRTETB"/>
</dbReference>
<evidence type="ECO:0000313" key="9">
    <source>
        <dbReference type="Proteomes" id="UP000245934"/>
    </source>
</evidence>
<organism evidence="8 9">
    <name type="scientific">Methanospirillum stamsii</name>
    <dbReference type="NCBI Taxonomy" id="1277351"/>
    <lineage>
        <taxon>Archaea</taxon>
        <taxon>Methanobacteriati</taxon>
        <taxon>Methanobacteriota</taxon>
        <taxon>Stenosarchaea group</taxon>
        <taxon>Methanomicrobia</taxon>
        <taxon>Methanomicrobiales</taxon>
        <taxon>Methanospirillaceae</taxon>
        <taxon>Methanospirillum</taxon>
    </lineage>
</organism>
<dbReference type="Gene3D" id="1.20.1250.20">
    <property type="entry name" value="MFS general substrate transporter like domains"/>
    <property type="match status" value="1"/>
</dbReference>
<sequence>MSIKNFHLLILCITGYLAMAGGALLAPALPEMVVPLQTTAQATGLLMSVFTLSTAIFTLILGHFIDRADRKKILIPSLVVYGLTGIISFFISNFEHLLILRFIQGIGVAGMMTLAFLIIGDSYRGYDSVQAISKMSMALAIGAISAPLIGGGLAWYGWNYPFLFYAFSLPFALVVTVFLPETRDKNQNVTNKGIKEAFSSLRKLPILCTIFMGFAIFFLLYSLIIYVPFMLKEAYGFSSVQSGLMLAIEGLAVVLLASRVRNLADRFSLIRVLIAGFLLVGLSLFCISFTDSIIAVFILLLLFGAGYGLAQTAIDAQIIYVSPTMSKGGILSIHTCMKYLGMSLSPIVLGVILTISDLHTVFIICGIVGIFIALATYSVKNNFNFPVIQSVSDTKIQGSQK</sequence>
<feature type="transmembrane region" description="Helical" evidence="6">
    <location>
        <begin position="131"/>
        <end position="156"/>
    </location>
</feature>
<dbReference type="GO" id="GO:0005886">
    <property type="term" value="C:plasma membrane"/>
    <property type="evidence" value="ECO:0007669"/>
    <property type="project" value="UniProtKB-SubCell"/>
</dbReference>
<comment type="caution">
    <text evidence="8">The sequence shown here is derived from an EMBL/GenBank/DDBJ whole genome shotgun (WGS) entry which is preliminary data.</text>
</comment>
<feature type="transmembrane region" description="Helical" evidence="6">
    <location>
        <begin position="269"/>
        <end position="287"/>
    </location>
</feature>
<name>A0A2V2N4F5_9EURY</name>
<evidence type="ECO:0000256" key="2">
    <source>
        <dbReference type="ARBA" id="ARBA00022475"/>
    </source>
</evidence>
<evidence type="ECO:0000256" key="3">
    <source>
        <dbReference type="ARBA" id="ARBA00022692"/>
    </source>
</evidence>
<dbReference type="RefSeq" id="WP_109940806.1">
    <property type="nucleotide sequence ID" value="NZ_CP176366.1"/>
</dbReference>